<keyword evidence="5" id="KW-1003">Cell membrane</keyword>
<feature type="domain" description="Histidine kinase" evidence="15">
    <location>
        <begin position="480"/>
        <end position="703"/>
    </location>
</feature>
<evidence type="ECO:0000256" key="11">
    <source>
        <dbReference type="ARBA" id="ARBA00023012"/>
    </source>
</evidence>
<dbReference type="PANTHER" id="PTHR43047">
    <property type="entry name" value="TWO-COMPONENT HISTIDINE PROTEIN KINASE"/>
    <property type="match status" value="1"/>
</dbReference>
<dbReference type="CDD" id="cd17546">
    <property type="entry name" value="REC_hyHK_CKI1_RcsC-like"/>
    <property type="match status" value="1"/>
</dbReference>
<evidence type="ECO:0000313" key="18">
    <source>
        <dbReference type="Proteomes" id="UP000261080"/>
    </source>
</evidence>
<comment type="catalytic activity">
    <reaction evidence="1">
        <text>ATP + protein L-histidine = ADP + protein N-phospho-L-histidine.</text>
        <dbReference type="EC" id="2.7.13.3"/>
    </reaction>
</comment>
<dbReference type="GO" id="GO:0009927">
    <property type="term" value="F:histidine phosphotransfer kinase activity"/>
    <property type="evidence" value="ECO:0007669"/>
    <property type="project" value="TreeGrafter"/>
</dbReference>
<dbReference type="SUPFAM" id="SSF47384">
    <property type="entry name" value="Homodimeric domain of signal transducing histidine kinase"/>
    <property type="match status" value="1"/>
</dbReference>
<dbReference type="PROSITE" id="PS50110">
    <property type="entry name" value="RESPONSE_REGULATORY"/>
    <property type="match status" value="1"/>
</dbReference>
<dbReference type="InterPro" id="IPR036890">
    <property type="entry name" value="HATPase_C_sf"/>
</dbReference>
<accession>A0A3E3K6D3</accession>
<evidence type="ECO:0000256" key="5">
    <source>
        <dbReference type="ARBA" id="ARBA00022475"/>
    </source>
</evidence>
<dbReference type="SMART" id="SM00388">
    <property type="entry name" value="HisKA"/>
    <property type="match status" value="1"/>
</dbReference>
<dbReference type="InterPro" id="IPR003594">
    <property type="entry name" value="HATPase_dom"/>
</dbReference>
<sequence>MLQSGTSGMSDIHFEGNRRKYMKRKRNVYWTLILCIIIAAVVFPFSVNKMQDTLLKSGQSMGAESASKYGSREEMYTEQYEYILNLLEYQLRPGHAISDLEQFMKNFLEMADETMDLKGIELYGYIDGKIVAATPWEGDASYDAASTEWYQGALQTDGVYYTNVYEDVRLEEEVVTMSRRIDGTDNVVAADIYPSDLTTSILEDLPEQSHYYLSDGEGNLLNWHISTKGLSREEVQEKYNSFFADIKAGKHEVYDSSIIGMDGKERGVYYFILDNGWYSVITIPFSKLLEPMKDSWGIFLLVMLIFFLLLVMFLILEYRAKRKAGLYNDIMRVLGNSYYALYMIDLSQNQYFMLKGSDYIREHLPKKGSYDDLLDALREIVEDDTYQQFRAAFACDNMMELTKKRVRDFGGDFKRIFNQEYRWVHVQMLYDESLQQDTVVLGFKDIDDAKKQELSRMEFMQESLRSVDQMAKSKNIFFSNMSHDMRTPLNGIIGLTNLALGNLDHPDRVEDSFQKIKNLSNQLLSLINDILEISKMEQGKLEIRNQKFNIRTNTEELVSIYQAQIVGKKKQFDVQIDVLDEWVNSDWNRIRQILDNLLSNAFKFTKTDGRIWLTITEQKDNNSKYGKYRIVVKDNGAGMSQEFQHRIYVPFERETKFGAANVAGTGLGMPIVHDLIIRMQGTIELNSILGKGTEFTVMLPLEIAPEETAAQGERNVEREQEFSGQGRKVLIAEDNEINMEIAVEILKMFGFKVVSAWNGKEALEIFQKSREHEFALILMDMKMPVMDGCEATRQIRHLNREDAKTIPILAATANAFTEDIALTKKAGMNAHISKPIDFEVLKITIARLLQE</sequence>
<evidence type="ECO:0000256" key="2">
    <source>
        <dbReference type="ARBA" id="ARBA00004651"/>
    </source>
</evidence>
<dbReference type="Pfam" id="PF00072">
    <property type="entry name" value="Response_reg"/>
    <property type="match status" value="1"/>
</dbReference>
<dbReference type="CDD" id="cd00082">
    <property type="entry name" value="HisKA"/>
    <property type="match status" value="1"/>
</dbReference>
<comment type="function">
    <text evidence="12">May play the central regulatory role in sporulation. It may be an element of the effector pathway responsible for the activation of sporulation genes in response to nutritional stress. Spo0A may act in concert with spo0H (a sigma factor) to control the expression of some genes that are critical to the sporulation process.</text>
</comment>
<dbReference type="SUPFAM" id="SSF55874">
    <property type="entry name" value="ATPase domain of HSP90 chaperone/DNA topoisomerase II/histidine kinase"/>
    <property type="match status" value="1"/>
</dbReference>
<feature type="transmembrane region" description="Helical" evidence="14">
    <location>
        <begin position="28"/>
        <end position="47"/>
    </location>
</feature>
<evidence type="ECO:0000256" key="14">
    <source>
        <dbReference type="SAM" id="Phobius"/>
    </source>
</evidence>
<keyword evidence="9" id="KW-0418">Kinase</keyword>
<dbReference type="Pfam" id="PF22673">
    <property type="entry name" value="MCP-like_PDC_1"/>
    <property type="match status" value="1"/>
</dbReference>
<dbReference type="Gene3D" id="3.30.565.10">
    <property type="entry name" value="Histidine kinase-like ATPase, C-terminal domain"/>
    <property type="match status" value="1"/>
</dbReference>
<keyword evidence="14" id="KW-0472">Membrane</keyword>
<feature type="modified residue" description="4-aspartylphosphate" evidence="13">
    <location>
        <position position="780"/>
    </location>
</feature>
<reference evidence="17 18" key="1">
    <citation type="submission" date="2018-08" db="EMBL/GenBank/DDBJ databases">
        <title>A genome reference for cultivated species of the human gut microbiota.</title>
        <authorList>
            <person name="Zou Y."/>
            <person name="Xue W."/>
            <person name="Luo G."/>
        </authorList>
    </citation>
    <scope>NUCLEOTIDE SEQUENCE [LARGE SCALE GENOMIC DNA]</scope>
    <source>
        <strain evidence="17 18">AF37-2AT</strain>
    </source>
</reference>
<dbReference type="EC" id="2.7.13.3" evidence="3"/>
<dbReference type="AlphaFoldDB" id="A0A3E3K6D3"/>
<dbReference type="PANTHER" id="PTHR43047:SF72">
    <property type="entry name" value="OSMOSENSING HISTIDINE PROTEIN KINASE SLN1"/>
    <property type="match status" value="1"/>
</dbReference>
<keyword evidence="8 14" id="KW-0812">Transmembrane</keyword>
<name>A0A3E3K6D3_9FIRM</name>
<dbReference type="SMART" id="SM00448">
    <property type="entry name" value="REC"/>
    <property type="match status" value="1"/>
</dbReference>
<feature type="domain" description="Response regulatory" evidence="16">
    <location>
        <begin position="728"/>
        <end position="849"/>
    </location>
</feature>
<keyword evidence="18" id="KW-1185">Reference proteome</keyword>
<comment type="caution">
    <text evidence="17">The sequence shown here is derived from an EMBL/GenBank/DDBJ whole genome shotgun (WGS) entry which is preliminary data.</text>
</comment>
<dbReference type="PROSITE" id="PS50109">
    <property type="entry name" value="HIS_KIN"/>
    <property type="match status" value="1"/>
</dbReference>
<organism evidence="17 18">
    <name type="scientific">Sellimonas intestinalis</name>
    <dbReference type="NCBI Taxonomy" id="1653434"/>
    <lineage>
        <taxon>Bacteria</taxon>
        <taxon>Bacillati</taxon>
        <taxon>Bacillota</taxon>
        <taxon>Clostridia</taxon>
        <taxon>Lachnospirales</taxon>
        <taxon>Lachnospiraceae</taxon>
        <taxon>Sellimonas</taxon>
    </lineage>
</organism>
<evidence type="ECO:0000256" key="6">
    <source>
        <dbReference type="ARBA" id="ARBA00022553"/>
    </source>
</evidence>
<dbReference type="InterPro" id="IPR004358">
    <property type="entry name" value="Sig_transdc_His_kin-like_C"/>
</dbReference>
<evidence type="ECO:0000313" key="17">
    <source>
        <dbReference type="EMBL" id="RGE90254.1"/>
    </source>
</evidence>
<evidence type="ECO:0000259" key="15">
    <source>
        <dbReference type="PROSITE" id="PS50109"/>
    </source>
</evidence>
<dbReference type="InterPro" id="IPR029151">
    <property type="entry name" value="Sensor-like_sf"/>
</dbReference>
<dbReference type="SUPFAM" id="SSF103190">
    <property type="entry name" value="Sensory domain-like"/>
    <property type="match status" value="1"/>
</dbReference>
<dbReference type="CDD" id="cd18773">
    <property type="entry name" value="PDC1_HK_sensor"/>
    <property type="match status" value="1"/>
</dbReference>
<dbReference type="Gene3D" id="3.40.50.2300">
    <property type="match status" value="1"/>
</dbReference>
<dbReference type="GO" id="GO:0005886">
    <property type="term" value="C:plasma membrane"/>
    <property type="evidence" value="ECO:0007669"/>
    <property type="project" value="UniProtKB-SubCell"/>
</dbReference>
<dbReference type="SUPFAM" id="SSF52172">
    <property type="entry name" value="CheY-like"/>
    <property type="match status" value="1"/>
</dbReference>
<feature type="transmembrane region" description="Helical" evidence="14">
    <location>
        <begin position="296"/>
        <end position="316"/>
    </location>
</feature>
<dbReference type="Proteomes" id="UP000261080">
    <property type="component" value="Unassembled WGS sequence"/>
</dbReference>
<evidence type="ECO:0000256" key="10">
    <source>
        <dbReference type="ARBA" id="ARBA00022989"/>
    </source>
</evidence>
<evidence type="ECO:0000256" key="12">
    <source>
        <dbReference type="ARBA" id="ARBA00024867"/>
    </source>
</evidence>
<dbReference type="Pfam" id="PF02518">
    <property type="entry name" value="HATPase_c"/>
    <property type="match status" value="1"/>
</dbReference>
<gene>
    <name evidence="17" type="ORF">DW016_03155</name>
</gene>
<keyword evidence="11" id="KW-0902">Two-component regulatory system</keyword>
<dbReference type="InterPro" id="IPR005467">
    <property type="entry name" value="His_kinase_dom"/>
</dbReference>
<evidence type="ECO:0000256" key="13">
    <source>
        <dbReference type="PROSITE-ProRule" id="PRU00169"/>
    </source>
</evidence>
<dbReference type="InterPro" id="IPR001789">
    <property type="entry name" value="Sig_transdc_resp-reg_receiver"/>
</dbReference>
<dbReference type="PRINTS" id="PR00344">
    <property type="entry name" value="BCTRLSENSOR"/>
</dbReference>
<evidence type="ECO:0000256" key="7">
    <source>
        <dbReference type="ARBA" id="ARBA00022679"/>
    </source>
</evidence>
<evidence type="ECO:0000256" key="3">
    <source>
        <dbReference type="ARBA" id="ARBA00012438"/>
    </source>
</evidence>
<evidence type="ECO:0000259" key="16">
    <source>
        <dbReference type="PROSITE" id="PS50110"/>
    </source>
</evidence>
<evidence type="ECO:0000256" key="9">
    <source>
        <dbReference type="ARBA" id="ARBA00022777"/>
    </source>
</evidence>
<dbReference type="InterPro" id="IPR011006">
    <property type="entry name" value="CheY-like_superfamily"/>
</dbReference>
<evidence type="ECO:0000256" key="1">
    <source>
        <dbReference type="ARBA" id="ARBA00000085"/>
    </source>
</evidence>
<dbReference type="OrthoDB" id="9811620at2"/>
<evidence type="ECO:0000256" key="8">
    <source>
        <dbReference type="ARBA" id="ARBA00022692"/>
    </source>
</evidence>
<dbReference type="InterPro" id="IPR003661">
    <property type="entry name" value="HisK_dim/P_dom"/>
</dbReference>
<dbReference type="Gene3D" id="3.30.450.20">
    <property type="entry name" value="PAS domain"/>
    <property type="match status" value="1"/>
</dbReference>
<dbReference type="SMART" id="SM00387">
    <property type="entry name" value="HATPase_c"/>
    <property type="match status" value="1"/>
</dbReference>
<dbReference type="Gene3D" id="1.10.287.130">
    <property type="match status" value="1"/>
</dbReference>
<dbReference type="EMBL" id="QVLX01000001">
    <property type="protein sequence ID" value="RGE90254.1"/>
    <property type="molecule type" value="Genomic_DNA"/>
</dbReference>
<proteinExistence type="predicted"/>
<evidence type="ECO:0000256" key="4">
    <source>
        <dbReference type="ARBA" id="ARBA00018672"/>
    </source>
</evidence>
<dbReference type="InterPro" id="IPR036097">
    <property type="entry name" value="HisK_dim/P_sf"/>
</dbReference>
<keyword evidence="6 13" id="KW-0597">Phosphoprotein</keyword>
<comment type="subcellular location">
    <subcellularLocation>
        <location evidence="2">Cell membrane</location>
        <topology evidence="2">Multi-pass membrane protein</topology>
    </subcellularLocation>
</comment>
<dbReference type="GO" id="GO:0000155">
    <property type="term" value="F:phosphorelay sensor kinase activity"/>
    <property type="evidence" value="ECO:0007669"/>
    <property type="project" value="InterPro"/>
</dbReference>
<keyword evidence="7" id="KW-0808">Transferase</keyword>
<keyword evidence="10 14" id="KW-1133">Transmembrane helix</keyword>
<dbReference type="Pfam" id="PF00512">
    <property type="entry name" value="HisKA"/>
    <property type="match status" value="1"/>
</dbReference>
<protein>
    <recommendedName>
        <fullName evidence="4">Stage 0 sporulation protein A homolog</fullName>
        <ecNumber evidence="3">2.7.13.3</ecNumber>
    </recommendedName>
</protein>